<proteinExistence type="predicted"/>
<feature type="compositionally biased region" description="Low complexity" evidence="1">
    <location>
        <begin position="54"/>
        <end position="65"/>
    </location>
</feature>
<organism evidence="2 3">
    <name type="scientific">Streptomyces thermocarboxydovorans</name>
    <dbReference type="NCBI Taxonomy" id="59298"/>
    <lineage>
        <taxon>Bacteria</taxon>
        <taxon>Bacillati</taxon>
        <taxon>Actinomycetota</taxon>
        <taxon>Actinomycetes</taxon>
        <taxon>Kitasatosporales</taxon>
        <taxon>Streptomycetaceae</taxon>
        <taxon>Streptomyces</taxon>
    </lineage>
</organism>
<reference evidence="3" key="1">
    <citation type="journal article" date="2019" name="Int. J. Syst. Evol. Microbiol.">
        <title>The Global Catalogue of Microorganisms (GCM) 10K type strain sequencing project: providing services to taxonomists for standard genome sequencing and annotation.</title>
        <authorList>
            <consortium name="The Broad Institute Genomics Platform"/>
            <consortium name="The Broad Institute Genome Sequencing Center for Infectious Disease"/>
            <person name="Wu L."/>
            <person name="Ma J."/>
        </authorList>
    </citation>
    <scope>NUCLEOTIDE SEQUENCE [LARGE SCALE GENOMIC DNA]</scope>
    <source>
        <strain evidence="3">JCM 10367</strain>
    </source>
</reference>
<feature type="compositionally biased region" description="Low complexity" evidence="1">
    <location>
        <begin position="72"/>
        <end position="89"/>
    </location>
</feature>
<dbReference type="EMBL" id="BAAAGU010000066">
    <property type="protein sequence ID" value="GAA0665657.1"/>
    <property type="molecule type" value="Genomic_DNA"/>
</dbReference>
<sequence>MTTTFPLRGPDAAGAEAEPEVADALGSALPEGFFDGEADAFADDGARDDTEADASPAAPPFRSSSPDPPPTTAYTAHPSSAPGISAASATVSGPRRDRRGSGASKSGPVYDTQPP</sequence>
<protein>
    <submittedName>
        <fullName evidence="2">Uncharacterized protein</fullName>
    </submittedName>
</protein>
<accession>A0ABP3T1E6</accession>
<dbReference type="Proteomes" id="UP001500724">
    <property type="component" value="Unassembled WGS sequence"/>
</dbReference>
<evidence type="ECO:0000313" key="3">
    <source>
        <dbReference type="Proteomes" id="UP001500724"/>
    </source>
</evidence>
<keyword evidence="3" id="KW-1185">Reference proteome</keyword>
<evidence type="ECO:0000313" key="2">
    <source>
        <dbReference type="EMBL" id="GAA0665657.1"/>
    </source>
</evidence>
<gene>
    <name evidence="2" type="ORF">GCM10009535_51770</name>
</gene>
<comment type="caution">
    <text evidence="2">The sequence shown here is derived from an EMBL/GenBank/DDBJ whole genome shotgun (WGS) entry which is preliminary data.</text>
</comment>
<name>A0ABP3T1E6_9ACTN</name>
<feature type="region of interest" description="Disordered" evidence="1">
    <location>
        <begin position="1"/>
        <end position="115"/>
    </location>
</feature>
<evidence type="ECO:0000256" key="1">
    <source>
        <dbReference type="SAM" id="MobiDB-lite"/>
    </source>
</evidence>